<feature type="domain" description="Response regulatory" evidence="3">
    <location>
        <begin position="6"/>
        <end position="120"/>
    </location>
</feature>
<dbReference type="RefSeq" id="WP_215819147.1">
    <property type="nucleotide sequence ID" value="NZ_JAGSOY010000013.1"/>
</dbReference>
<organism evidence="4 5">
    <name type="scientific">Zooshikella harenae</name>
    <dbReference type="NCBI Taxonomy" id="2827238"/>
    <lineage>
        <taxon>Bacteria</taxon>
        <taxon>Pseudomonadati</taxon>
        <taxon>Pseudomonadota</taxon>
        <taxon>Gammaproteobacteria</taxon>
        <taxon>Oceanospirillales</taxon>
        <taxon>Zooshikellaceae</taxon>
        <taxon>Zooshikella</taxon>
    </lineage>
</organism>
<gene>
    <name evidence="4" type="ORF">KCG35_07930</name>
</gene>
<dbReference type="PROSITE" id="PS50110">
    <property type="entry name" value="RESPONSE_REGULATORY"/>
    <property type="match status" value="1"/>
</dbReference>
<dbReference type="PANTHER" id="PTHR44591:SF3">
    <property type="entry name" value="RESPONSE REGULATORY DOMAIN-CONTAINING PROTEIN"/>
    <property type="match status" value="1"/>
</dbReference>
<comment type="caution">
    <text evidence="4">The sequence shown here is derived from an EMBL/GenBank/DDBJ whole genome shotgun (WGS) entry which is preliminary data.</text>
</comment>
<evidence type="ECO:0000313" key="5">
    <source>
        <dbReference type="Proteomes" id="UP000690515"/>
    </source>
</evidence>
<dbReference type="InterPro" id="IPR050595">
    <property type="entry name" value="Bact_response_regulator"/>
</dbReference>
<proteinExistence type="predicted"/>
<evidence type="ECO:0000313" key="4">
    <source>
        <dbReference type="EMBL" id="MBU2710984.1"/>
    </source>
</evidence>
<protein>
    <submittedName>
        <fullName evidence="4">Response regulator</fullName>
    </submittedName>
</protein>
<name>A0ABS5ZAG7_9GAMM</name>
<dbReference type="Pfam" id="PF00072">
    <property type="entry name" value="Response_reg"/>
    <property type="match status" value="1"/>
</dbReference>
<dbReference type="Gene3D" id="3.40.50.2300">
    <property type="match status" value="1"/>
</dbReference>
<evidence type="ECO:0000256" key="1">
    <source>
        <dbReference type="ARBA" id="ARBA00022553"/>
    </source>
</evidence>
<accession>A0ABS5ZAG7</accession>
<sequence length="126" mass="14042">MSYNRSVFILNNDRHTLNTISEVCQRLNIETKTLGSGAQLLAELDHEAPLCIFSTSKLADMDSTALLQHIQQLNDELPVLMVGQSGEVHCAVNAIKQGALDFFTQPINSRRIQVILQTLLAKDHEQ</sequence>
<evidence type="ECO:0000259" key="3">
    <source>
        <dbReference type="PROSITE" id="PS50110"/>
    </source>
</evidence>
<dbReference type="InterPro" id="IPR011006">
    <property type="entry name" value="CheY-like_superfamily"/>
</dbReference>
<dbReference type="InterPro" id="IPR001789">
    <property type="entry name" value="Sig_transdc_resp-reg_receiver"/>
</dbReference>
<dbReference type="SUPFAM" id="SSF52172">
    <property type="entry name" value="CheY-like"/>
    <property type="match status" value="1"/>
</dbReference>
<keyword evidence="5" id="KW-1185">Reference proteome</keyword>
<dbReference type="SMART" id="SM00448">
    <property type="entry name" value="REC"/>
    <property type="match status" value="1"/>
</dbReference>
<dbReference type="EMBL" id="JAGSOY010000013">
    <property type="protein sequence ID" value="MBU2710984.1"/>
    <property type="molecule type" value="Genomic_DNA"/>
</dbReference>
<keyword evidence="1" id="KW-0597">Phosphoprotein</keyword>
<dbReference type="Proteomes" id="UP000690515">
    <property type="component" value="Unassembled WGS sequence"/>
</dbReference>
<reference evidence="4 5" key="1">
    <citation type="submission" date="2021-04" db="EMBL/GenBank/DDBJ databases">
        <authorList>
            <person name="Pira H."/>
            <person name="Risdian C."/>
            <person name="Wink J."/>
        </authorList>
    </citation>
    <scope>NUCLEOTIDE SEQUENCE [LARGE SCALE GENOMIC DNA]</scope>
    <source>
        <strain evidence="4 5">WH53</strain>
    </source>
</reference>
<dbReference type="PANTHER" id="PTHR44591">
    <property type="entry name" value="STRESS RESPONSE REGULATOR PROTEIN 1"/>
    <property type="match status" value="1"/>
</dbReference>
<evidence type="ECO:0000256" key="2">
    <source>
        <dbReference type="PROSITE-ProRule" id="PRU00169"/>
    </source>
</evidence>
<comment type="caution">
    <text evidence="2">Lacks conserved residue(s) required for the propagation of feature annotation.</text>
</comment>